<dbReference type="AlphaFoldDB" id="A0A069D508"/>
<comment type="caution">
    <text evidence="1">The sequence shown here is derived from an EMBL/GenBank/DDBJ whole genome shotgun (WGS) entry which is preliminary data.</text>
</comment>
<dbReference type="RefSeq" id="WP_024997513.1">
    <property type="nucleotide sequence ID" value="NZ_ATZI01000010.1"/>
</dbReference>
<dbReference type="eggNOG" id="COG3866">
    <property type="taxonomic scope" value="Bacteria"/>
</dbReference>
<dbReference type="EMBL" id="BAJS01000033">
    <property type="protein sequence ID" value="GAK37963.1"/>
    <property type="molecule type" value="Genomic_DNA"/>
</dbReference>
<sequence length="264" mass="29528">MNYKIDNVSLREFGVYPTNASGEKIALSGLFDLPKRKGTTEYDWGTSIEPFVDASDIELDGRSLTLNVAIKGSSLADLHTKLAAFKGACIACKKLWTEVGEFDVIQKDEIAVTEYPFNCVAVIKAPFWEYSYVPASITIPASGNGEYMLDSYNLAKDFGLHITSFRNVNSTPKRVEGNTTLLYKETSHRSYYDFSQQCNMVGNDIYDLYNKMHQLNSLLITPGLHTLTLPGNTARSVYFKDGTTVTYLSSRVLRFDLKCRVING</sequence>
<evidence type="ECO:0000313" key="1">
    <source>
        <dbReference type="EMBL" id="GAK37963.1"/>
    </source>
</evidence>
<name>A0A069D508_9BACE</name>
<reference evidence="1 2" key="1">
    <citation type="journal article" date="2015" name="Microbes Environ.">
        <title>Distribution and evolution of nitrogen fixation genes in the phylum bacteroidetes.</title>
        <authorList>
            <person name="Inoue J."/>
            <person name="Oshima K."/>
            <person name="Suda W."/>
            <person name="Sakamoto M."/>
            <person name="Iino T."/>
            <person name="Noda S."/>
            <person name="Hongoh Y."/>
            <person name="Hattori M."/>
            <person name="Ohkuma M."/>
        </authorList>
    </citation>
    <scope>NUCLEOTIDE SEQUENCE [LARGE SCALE GENOMIC DNA]</scope>
    <source>
        <strain evidence="1 2">JCM 15093</strain>
    </source>
</reference>
<keyword evidence="2" id="KW-1185">Reference proteome</keyword>
<evidence type="ECO:0000313" key="2">
    <source>
        <dbReference type="Proteomes" id="UP000027601"/>
    </source>
</evidence>
<dbReference type="OrthoDB" id="1041576at2"/>
<dbReference type="STRING" id="1121097.GCA_000428125_02350"/>
<proteinExistence type="predicted"/>
<organism evidence="1 2">
    <name type="scientific">Bacteroides graminisolvens DSM 19988 = JCM 15093</name>
    <dbReference type="NCBI Taxonomy" id="1121097"/>
    <lineage>
        <taxon>Bacteria</taxon>
        <taxon>Pseudomonadati</taxon>
        <taxon>Bacteroidota</taxon>
        <taxon>Bacteroidia</taxon>
        <taxon>Bacteroidales</taxon>
        <taxon>Bacteroidaceae</taxon>
        <taxon>Bacteroides</taxon>
    </lineage>
</organism>
<protein>
    <submittedName>
        <fullName evidence="1">Uncharacterized protein</fullName>
    </submittedName>
</protein>
<dbReference type="Proteomes" id="UP000027601">
    <property type="component" value="Unassembled WGS sequence"/>
</dbReference>
<accession>A0A069D508</accession>
<gene>
    <name evidence="1" type="ORF">JCM15093_3254</name>
</gene>